<dbReference type="Proteomes" id="UP001558632">
    <property type="component" value="Unassembled WGS sequence"/>
</dbReference>
<evidence type="ECO:0000256" key="6">
    <source>
        <dbReference type="ARBA" id="ARBA00012646"/>
    </source>
</evidence>
<dbReference type="InterPro" id="IPR004910">
    <property type="entry name" value="Yippee/Mis18/Cereblon"/>
</dbReference>
<dbReference type="SMART" id="SM00464">
    <property type="entry name" value="LON"/>
    <property type="match status" value="1"/>
</dbReference>
<evidence type="ECO:0000256" key="18">
    <source>
        <dbReference type="ARBA" id="ARBA00046075"/>
    </source>
</evidence>
<organism evidence="22 23">
    <name type="scientific">Trichinella spiralis</name>
    <name type="common">Trichina worm</name>
    <dbReference type="NCBI Taxonomy" id="6334"/>
    <lineage>
        <taxon>Eukaryota</taxon>
        <taxon>Metazoa</taxon>
        <taxon>Ecdysozoa</taxon>
        <taxon>Nematoda</taxon>
        <taxon>Enoplea</taxon>
        <taxon>Dorylaimia</taxon>
        <taxon>Trichinellida</taxon>
        <taxon>Trichinellidae</taxon>
        <taxon>Trichinella</taxon>
    </lineage>
</organism>
<keyword evidence="10" id="KW-0833">Ubl conjugation pathway</keyword>
<dbReference type="PROSITE" id="PS51787">
    <property type="entry name" value="LON_N"/>
    <property type="match status" value="1"/>
</dbReference>
<dbReference type="SUPFAM" id="SSF88697">
    <property type="entry name" value="PUA domain-like"/>
    <property type="match status" value="1"/>
</dbReference>
<name>A0ABR3KVZ1_TRISP</name>
<dbReference type="Gene3D" id="3.40.50.1240">
    <property type="entry name" value="Phosphoglycerate mutase-like"/>
    <property type="match status" value="1"/>
</dbReference>
<dbReference type="Gene3D" id="1.20.58.1480">
    <property type="match status" value="1"/>
</dbReference>
<dbReference type="InterPro" id="IPR029033">
    <property type="entry name" value="His_PPase_superfam"/>
</dbReference>
<dbReference type="InterPro" id="IPR046336">
    <property type="entry name" value="Lon_prtase_N_sf"/>
</dbReference>
<evidence type="ECO:0000256" key="13">
    <source>
        <dbReference type="ARBA" id="ARBA00022843"/>
    </source>
</evidence>
<keyword evidence="13" id="KW-0832">Ubl conjugation</keyword>
<evidence type="ECO:0000256" key="16">
    <source>
        <dbReference type="ARBA" id="ARBA00023242"/>
    </source>
</evidence>
<dbReference type="InterPro" id="IPR003111">
    <property type="entry name" value="Lon_prtase_N"/>
</dbReference>
<comment type="similarity">
    <text evidence="5">Belongs to the histidine acid phosphatase family.</text>
</comment>
<keyword evidence="11" id="KW-0378">Hydrolase</keyword>
<keyword evidence="16" id="KW-0539">Nucleus</keyword>
<evidence type="ECO:0000256" key="2">
    <source>
        <dbReference type="ARBA" id="ARBA00004123"/>
    </source>
</evidence>
<comment type="similarity">
    <text evidence="4">Belongs to the CRBN family.</text>
</comment>
<evidence type="ECO:0000256" key="3">
    <source>
        <dbReference type="ARBA" id="ARBA00004906"/>
    </source>
</evidence>
<evidence type="ECO:0000256" key="7">
    <source>
        <dbReference type="ARBA" id="ARBA00014394"/>
    </source>
</evidence>
<dbReference type="PANTHER" id="PTHR11567">
    <property type="entry name" value="ACID PHOSPHATASE-RELATED"/>
    <property type="match status" value="1"/>
</dbReference>
<dbReference type="CDD" id="cd15777">
    <property type="entry name" value="CRBN_C_like"/>
    <property type="match status" value="1"/>
</dbReference>
<evidence type="ECO:0000256" key="19">
    <source>
        <dbReference type="ARBA" id="ARBA00046796"/>
    </source>
</evidence>
<dbReference type="Pfam" id="PF03226">
    <property type="entry name" value="Yippee-Mis18"/>
    <property type="match status" value="1"/>
</dbReference>
<comment type="subcellular location">
    <subcellularLocation>
        <location evidence="2">Nucleus</location>
    </subcellularLocation>
</comment>
<evidence type="ECO:0000259" key="20">
    <source>
        <dbReference type="PROSITE" id="PS51787"/>
    </source>
</evidence>
<keyword evidence="15" id="KW-0325">Glycoprotein</keyword>
<sequence>MSTDVTDSEFDEDAISQTEGEITYDRHLPAMHLYLGNNFIDAFGSRLFYEYDSILREIPIVFEENVVFWPGQTIPLFATSPDTCKALKYAIRVQRYHAFICQHQLVENISCSIIAQVLSYRIANEDGVEIVAVRAIGRHRVHIDSIETTIFENTDILMARDAKILIDYVSRNPLDYIRLPSLDRIFPGKSDVEWSGTSNTNTFPMVEKFYESKFTTIPKWILNRLDLSVLINNILEHTRDWYNTLPITNSPMDVTDFSFWVASILPIEAFRKMNLLLVSDARTRLERVLAILEKMYHYNEIACGLCEIDIGKVDDIISMSSNGPTGVYVNTASFMHEIVTLKSVRNIEESGRPKGSFSWFPNYKWKLLACSNCGNHIGWKFITSLTNISPSVFYALTLLKIKMFTTFTLRRWITCYAVLICCLIKARTVKIENTSELIFTHVIYRHGHRNPLGTYPNDPYKEDAWINGYRQLTPYGCQQLHELGQYLRKRYQNLLSNNYTASEIYVRSTDTDRTLCSASCNLAGLFPPHGKQIWNPSVLWQPIPIHTVKGKEDYLLKRSAPCPKYDEVFKKQTKKVIKQINTLYTGLFEYLTPLTGYKHFSIEKTAQLHNSLSLEKQAGMKLPVWADEIWPDPLSGTMKPIIDILENLKQTHKMLLFNSPEKARLKFGFLVGTIVEAMRDKLNKPSFKPSKMIMYSAHEGTLLGLIHALSISPIVYPPFAACYMIELYKDADEIPFVEIHYRNGSNSEAKPVHIPACGNGYRCPWEIFQKVLEPNSINSIEEVQQACQIRNTSLPNSVIRKFKI</sequence>
<evidence type="ECO:0000256" key="4">
    <source>
        <dbReference type="ARBA" id="ARBA00005293"/>
    </source>
</evidence>
<keyword evidence="9" id="KW-0732">Signal</keyword>
<evidence type="ECO:0000256" key="12">
    <source>
        <dbReference type="ARBA" id="ARBA00022833"/>
    </source>
</evidence>
<dbReference type="InterPro" id="IPR015947">
    <property type="entry name" value="PUA-like_sf"/>
</dbReference>
<keyword evidence="8" id="KW-0479">Metal-binding</keyword>
<comment type="catalytic activity">
    <reaction evidence="1">
        <text>a phosphate monoester + H2O = an alcohol + phosphate</text>
        <dbReference type="Rhea" id="RHEA:15017"/>
        <dbReference type="ChEBI" id="CHEBI:15377"/>
        <dbReference type="ChEBI" id="CHEBI:30879"/>
        <dbReference type="ChEBI" id="CHEBI:43474"/>
        <dbReference type="ChEBI" id="CHEBI:67140"/>
        <dbReference type="EC" id="3.1.3.2"/>
    </reaction>
</comment>
<reference evidence="22 23" key="1">
    <citation type="submission" date="2024-07" db="EMBL/GenBank/DDBJ databases">
        <title>Enhanced genomic and transcriptomic resources for Trichinella pseudospiralis and T. spiralis underpin the discovery of pronounced molecular differences between stages and species.</title>
        <authorList>
            <person name="Pasi K.K."/>
            <person name="La Rosa G."/>
            <person name="Gomez-Morales M.A."/>
            <person name="Tosini F."/>
            <person name="Sumanam S."/>
            <person name="Young N.D."/>
            <person name="Chang B.C."/>
            <person name="Robin G.B."/>
        </authorList>
    </citation>
    <scope>NUCLEOTIDE SEQUENCE [LARGE SCALE GENOMIC DNA]</scope>
    <source>
        <strain evidence="22">ISS534</strain>
    </source>
</reference>
<dbReference type="SUPFAM" id="SSF53254">
    <property type="entry name" value="Phosphoglycerate mutase-like"/>
    <property type="match status" value="1"/>
</dbReference>
<dbReference type="PROSITE" id="PS51788">
    <property type="entry name" value="CULT"/>
    <property type="match status" value="1"/>
</dbReference>
<gene>
    <name evidence="22" type="ORF">TSPI_06026</name>
</gene>
<evidence type="ECO:0000256" key="10">
    <source>
        <dbReference type="ARBA" id="ARBA00022786"/>
    </source>
</evidence>
<keyword evidence="23" id="KW-1185">Reference proteome</keyword>
<comment type="function">
    <text evidence="18">Substrate recognition component of a DCX (DDB1-CUL4-X-box) E3 protein ligase complex that mediates the ubiquitination and subsequent proteasomal degradation of target proteins. Has an essential role in mediating growth by negatively regulating insulin signaling. It also has a role in maintaining presynaptic function in the neuromuscular junction synapses of third-instar larvae.</text>
</comment>
<proteinExistence type="inferred from homology"/>
<dbReference type="CDD" id="cd07061">
    <property type="entry name" value="HP_HAP_like"/>
    <property type="match status" value="1"/>
</dbReference>
<evidence type="ECO:0000256" key="14">
    <source>
        <dbReference type="ARBA" id="ARBA00023157"/>
    </source>
</evidence>
<evidence type="ECO:0000313" key="22">
    <source>
        <dbReference type="EMBL" id="KAL1244757.1"/>
    </source>
</evidence>
<dbReference type="InterPro" id="IPR050645">
    <property type="entry name" value="Histidine_acid_phosphatase"/>
</dbReference>
<protein>
    <recommendedName>
        <fullName evidence="7">Protein cereblon</fullName>
        <ecNumber evidence="6">3.1.3.2</ecNumber>
    </recommendedName>
    <alternativeName>
        <fullName evidence="17">Protein ohgata</fullName>
    </alternativeName>
</protein>
<evidence type="ECO:0000256" key="15">
    <source>
        <dbReference type="ARBA" id="ARBA00023180"/>
    </source>
</evidence>
<dbReference type="Pfam" id="PF00328">
    <property type="entry name" value="His_Phos_2"/>
    <property type="match status" value="1"/>
</dbReference>
<comment type="caution">
    <text evidence="22">The sequence shown here is derived from an EMBL/GenBank/DDBJ whole genome shotgun (WGS) entry which is preliminary data.</text>
</comment>
<comment type="pathway">
    <text evidence="3">Protein modification; protein ubiquitination.</text>
</comment>
<feature type="domain" description="CULT" evidence="21">
    <location>
        <begin position="298"/>
        <end position="405"/>
    </location>
</feature>
<dbReference type="InterPro" id="IPR034750">
    <property type="entry name" value="CULT"/>
</dbReference>
<evidence type="ECO:0000256" key="5">
    <source>
        <dbReference type="ARBA" id="ARBA00005375"/>
    </source>
</evidence>
<feature type="domain" description="Lon N-terminal" evidence="20">
    <location>
        <begin position="55"/>
        <end position="296"/>
    </location>
</feature>
<accession>A0ABR3KVZ1</accession>
<evidence type="ECO:0000256" key="9">
    <source>
        <dbReference type="ARBA" id="ARBA00022729"/>
    </source>
</evidence>
<dbReference type="Gene3D" id="2.170.150.20">
    <property type="entry name" value="Peptide methionine sulfoxide reductase"/>
    <property type="match status" value="1"/>
</dbReference>
<dbReference type="Pfam" id="PF02190">
    <property type="entry name" value="LON_substr_bdg"/>
    <property type="match status" value="1"/>
</dbReference>
<evidence type="ECO:0000259" key="21">
    <source>
        <dbReference type="PROSITE" id="PS51788"/>
    </source>
</evidence>
<dbReference type="EMBL" id="JBEUSY010000132">
    <property type="protein sequence ID" value="KAL1244757.1"/>
    <property type="molecule type" value="Genomic_DNA"/>
</dbReference>
<evidence type="ECO:0000256" key="17">
    <source>
        <dbReference type="ARBA" id="ARBA00030079"/>
    </source>
</evidence>
<keyword evidence="14" id="KW-1015">Disulfide bond</keyword>
<dbReference type="EC" id="3.1.3.2" evidence="6"/>
<dbReference type="Gene3D" id="2.30.130.40">
    <property type="entry name" value="LON domain-like"/>
    <property type="match status" value="1"/>
</dbReference>
<evidence type="ECO:0000313" key="23">
    <source>
        <dbReference type="Proteomes" id="UP001558632"/>
    </source>
</evidence>
<evidence type="ECO:0000256" key="1">
    <source>
        <dbReference type="ARBA" id="ARBA00000032"/>
    </source>
</evidence>
<dbReference type="InterPro" id="IPR000560">
    <property type="entry name" value="His_Pase_clade-2"/>
</dbReference>
<evidence type="ECO:0000256" key="8">
    <source>
        <dbReference type="ARBA" id="ARBA00022723"/>
    </source>
</evidence>
<evidence type="ECO:0000256" key="11">
    <source>
        <dbReference type="ARBA" id="ARBA00022801"/>
    </source>
</evidence>
<keyword evidence="12" id="KW-0862">Zinc</keyword>
<comment type="subunit">
    <text evidence="19">Likely a component of a DCX (DDB1-CUL4-X-box) protein ligase complex. May interact with pic/DDB1.</text>
</comment>
<dbReference type="PANTHER" id="PTHR11567:SF211">
    <property type="entry name" value="PROSTATIC ACID PHOSPHATASE"/>
    <property type="match status" value="1"/>
</dbReference>